<proteinExistence type="predicted"/>
<accession>A0A4V5NB77</accession>
<protein>
    <submittedName>
        <fullName evidence="1">Uncharacterized protein</fullName>
    </submittedName>
</protein>
<evidence type="ECO:0000313" key="2">
    <source>
        <dbReference type="Proteomes" id="UP000308768"/>
    </source>
</evidence>
<evidence type="ECO:0000313" key="1">
    <source>
        <dbReference type="EMBL" id="TKA54379.1"/>
    </source>
</evidence>
<sequence length="69" mass="7247">RPTNLISHMPGVLASPTTNGAALYVEGGRAWEIEAGINALAPAWMGAKQHAELMRGQEVLGDGESWTGC</sequence>
<reference evidence="1 2" key="1">
    <citation type="submission" date="2017-03" db="EMBL/GenBank/DDBJ databases">
        <title>Genomes of endolithic fungi from Antarctica.</title>
        <authorList>
            <person name="Coleine C."/>
            <person name="Masonjones S."/>
            <person name="Stajich J.E."/>
        </authorList>
    </citation>
    <scope>NUCLEOTIDE SEQUENCE [LARGE SCALE GENOMIC DNA]</scope>
    <source>
        <strain evidence="1 2">CCFEE 5187</strain>
    </source>
</reference>
<dbReference type="AlphaFoldDB" id="A0A4V5NB77"/>
<dbReference type="Proteomes" id="UP000308768">
    <property type="component" value="Unassembled WGS sequence"/>
</dbReference>
<dbReference type="STRING" id="331657.A0A4V5NB77"/>
<comment type="caution">
    <text evidence="1">The sequence shown here is derived from an EMBL/GenBank/DDBJ whole genome shotgun (WGS) entry which is preliminary data.</text>
</comment>
<dbReference type="OrthoDB" id="37659at2759"/>
<organism evidence="1 2">
    <name type="scientific">Cryomyces minteri</name>
    <dbReference type="NCBI Taxonomy" id="331657"/>
    <lineage>
        <taxon>Eukaryota</taxon>
        <taxon>Fungi</taxon>
        <taxon>Dikarya</taxon>
        <taxon>Ascomycota</taxon>
        <taxon>Pezizomycotina</taxon>
        <taxon>Dothideomycetes</taxon>
        <taxon>Dothideomycetes incertae sedis</taxon>
        <taxon>Cryomyces</taxon>
    </lineage>
</organism>
<name>A0A4V5NB77_9PEZI</name>
<keyword evidence="2" id="KW-1185">Reference proteome</keyword>
<gene>
    <name evidence="1" type="ORF">B0A49_11346</name>
</gene>
<dbReference type="EMBL" id="NAJN01002315">
    <property type="protein sequence ID" value="TKA54379.1"/>
    <property type="molecule type" value="Genomic_DNA"/>
</dbReference>
<feature type="non-terminal residue" evidence="1">
    <location>
        <position position="1"/>
    </location>
</feature>